<feature type="compositionally biased region" description="Basic and acidic residues" evidence="1">
    <location>
        <begin position="114"/>
        <end position="126"/>
    </location>
</feature>
<protein>
    <submittedName>
        <fullName evidence="2">Uncharacterized protein</fullName>
    </submittedName>
</protein>
<keyword evidence="3" id="KW-1185">Reference proteome</keyword>
<accession>A0A0K6FU04</accession>
<evidence type="ECO:0000313" key="3">
    <source>
        <dbReference type="Proteomes" id="UP000044841"/>
    </source>
</evidence>
<gene>
    <name evidence="2" type="ORF">RSOLAG22IIIB_08691</name>
</gene>
<reference evidence="2 3" key="1">
    <citation type="submission" date="2015-07" db="EMBL/GenBank/DDBJ databases">
        <authorList>
            <person name="Noorani M."/>
        </authorList>
    </citation>
    <scope>NUCLEOTIDE SEQUENCE [LARGE SCALE GENOMIC DNA]</scope>
    <source>
        <strain evidence="2">BBA 69670</strain>
    </source>
</reference>
<feature type="compositionally biased region" description="Basic and acidic residues" evidence="1">
    <location>
        <begin position="477"/>
        <end position="486"/>
    </location>
</feature>
<evidence type="ECO:0000313" key="2">
    <source>
        <dbReference type="EMBL" id="CUA69770.1"/>
    </source>
</evidence>
<organism evidence="2 3">
    <name type="scientific">Rhizoctonia solani</name>
    <dbReference type="NCBI Taxonomy" id="456999"/>
    <lineage>
        <taxon>Eukaryota</taxon>
        <taxon>Fungi</taxon>
        <taxon>Dikarya</taxon>
        <taxon>Basidiomycota</taxon>
        <taxon>Agaricomycotina</taxon>
        <taxon>Agaricomycetes</taxon>
        <taxon>Cantharellales</taxon>
        <taxon>Ceratobasidiaceae</taxon>
        <taxon>Rhizoctonia</taxon>
    </lineage>
</organism>
<sequence length="494" mass="53287">MIAKPKFPGKCVLEEVMHMPMNDPRHDMYLNIFDSMRSNACQVLGKDGVAVLWNNIPILNMTAEEHPILKRFVGDWAGSEILVRVLCNARDWVTRGEKAKRKGEGCKANGGSEKNSDSADNGKESNEESALEEPGSSSSDSNAVDDEENWLSKPVAPAETKKPKPLKKPSTKAGRKDAPKKLATTQNSDKEESNEVGVDEIAPVKSKSTSKSTSKDKHKTPRMTMTVPGVTKKAHRRKALPTDTGDKDKDAAEASNPISTSKVPSKHKVSSDNETTDEAEAAQPKSTGKSTKSKKKTPVVDNDNEIETKPPVETRPTSRGKSTGAKPLSAEPVTVDNDESELSAAPSGQGSKRKHVESDEGDLEHAASKPCASLPTAPMTRNTSPELPSTLRETSPAPTQILSSPAPAWQAKSKKRKAEELACKESESWEDNFEAEIAKLEASSRNSKKGKPTLGSPLPKDKGTTKPSQGKQAARQDSSDDIRENRLGQVSPAC</sequence>
<feature type="region of interest" description="Disordered" evidence="1">
    <location>
        <begin position="97"/>
        <end position="494"/>
    </location>
</feature>
<dbReference type="AlphaFoldDB" id="A0A0K6FU04"/>
<proteinExistence type="predicted"/>
<evidence type="ECO:0000256" key="1">
    <source>
        <dbReference type="SAM" id="MobiDB-lite"/>
    </source>
</evidence>
<feature type="compositionally biased region" description="Basic and acidic residues" evidence="1">
    <location>
        <begin position="417"/>
        <end position="427"/>
    </location>
</feature>
<dbReference type="EMBL" id="CYGV01000957">
    <property type="protein sequence ID" value="CUA69770.1"/>
    <property type="molecule type" value="Genomic_DNA"/>
</dbReference>
<dbReference type="Proteomes" id="UP000044841">
    <property type="component" value="Unassembled WGS sequence"/>
</dbReference>
<feature type="compositionally biased region" description="Polar residues" evidence="1">
    <location>
        <begin position="379"/>
        <end position="403"/>
    </location>
</feature>
<name>A0A0K6FU04_9AGAM</name>